<protein>
    <submittedName>
        <fullName evidence="1">Uncharacterized protein</fullName>
    </submittedName>
</protein>
<sequence>MAACYRGVQAGGRGGEDVLNVEDMLASARGEVGLLDTTKLIQHGTTRLTVGNLTQLQSIWSILGRILDDCKPHIDGTLTLQLLPGDSLHWQLQHETRGPQGTPAAQCSHNASHRVGQCHPGWLAARAPPIPGSRKVR</sequence>
<organism evidence="1 2">
    <name type="scientific">Haematococcus lacustris</name>
    <name type="common">Green alga</name>
    <name type="synonym">Haematococcus pluvialis</name>
    <dbReference type="NCBI Taxonomy" id="44745"/>
    <lineage>
        <taxon>Eukaryota</taxon>
        <taxon>Viridiplantae</taxon>
        <taxon>Chlorophyta</taxon>
        <taxon>core chlorophytes</taxon>
        <taxon>Chlorophyceae</taxon>
        <taxon>CS clade</taxon>
        <taxon>Chlamydomonadales</taxon>
        <taxon>Haematococcaceae</taxon>
        <taxon>Haematococcus</taxon>
    </lineage>
</organism>
<proteinExistence type="predicted"/>
<dbReference type="Proteomes" id="UP000485058">
    <property type="component" value="Unassembled WGS sequence"/>
</dbReference>
<evidence type="ECO:0000313" key="1">
    <source>
        <dbReference type="EMBL" id="GFH11547.1"/>
    </source>
</evidence>
<dbReference type="AlphaFoldDB" id="A0A699YMN9"/>
<keyword evidence="2" id="KW-1185">Reference proteome</keyword>
<dbReference type="EMBL" id="BLLF01000413">
    <property type="protein sequence ID" value="GFH11547.1"/>
    <property type="molecule type" value="Genomic_DNA"/>
</dbReference>
<evidence type="ECO:0000313" key="2">
    <source>
        <dbReference type="Proteomes" id="UP000485058"/>
    </source>
</evidence>
<name>A0A699YMN9_HAELA</name>
<reference evidence="1 2" key="1">
    <citation type="submission" date="2020-02" db="EMBL/GenBank/DDBJ databases">
        <title>Draft genome sequence of Haematococcus lacustris strain NIES-144.</title>
        <authorList>
            <person name="Morimoto D."/>
            <person name="Nakagawa S."/>
            <person name="Yoshida T."/>
            <person name="Sawayama S."/>
        </authorList>
    </citation>
    <scope>NUCLEOTIDE SEQUENCE [LARGE SCALE GENOMIC DNA]</scope>
    <source>
        <strain evidence="1 2">NIES-144</strain>
    </source>
</reference>
<comment type="caution">
    <text evidence="1">The sequence shown here is derived from an EMBL/GenBank/DDBJ whole genome shotgun (WGS) entry which is preliminary data.</text>
</comment>
<accession>A0A699YMN9</accession>
<gene>
    <name evidence="1" type="ORF">HaLaN_07061</name>
</gene>